<evidence type="ECO:0000256" key="6">
    <source>
        <dbReference type="SAM" id="MobiDB-lite"/>
    </source>
</evidence>
<feature type="region of interest" description="Disordered" evidence="6">
    <location>
        <begin position="3313"/>
        <end position="3334"/>
    </location>
</feature>
<feature type="compositionally biased region" description="Polar residues" evidence="6">
    <location>
        <begin position="1924"/>
        <end position="1945"/>
    </location>
</feature>
<feature type="region of interest" description="Disordered" evidence="6">
    <location>
        <begin position="1924"/>
        <end position="1951"/>
    </location>
</feature>
<comment type="caution">
    <text evidence="8">The sequence shown here is derived from an EMBL/GenBank/DDBJ whole genome shotgun (WGS) entry which is preliminary data.</text>
</comment>
<evidence type="ECO:0000256" key="5">
    <source>
        <dbReference type="ARBA" id="ARBA00024043"/>
    </source>
</evidence>
<dbReference type="Proteomes" id="UP000224871">
    <property type="component" value="Unassembled WGS sequence"/>
</dbReference>
<keyword evidence="9" id="KW-1185">Reference proteome</keyword>
<keyword evidence="4" id="KW-0843">Virulence</keyword>
<comment type="subcellular location">
    <subcellularLocation>
        <location evidence="1">Target cell</location>
        <location evidence="1">Target cell cytoplasm</location>
    </subcellularLocation>
</comment>
<dbReference type="Pfam" id="PF04829">
    <property type="entry name" value="PT-VENN"/>
    <property type="match status" value="1"/>
</dbReference>
<feature type="region of interest" description="Disordered" evidence="6">
    <location>
        <begin position="1873"/>
        <end position="1907"/>
    </location>
</feature>
<accession>A0A2G0N5V0</accession>
<dbReference type="NCBIfam" id="TIGR01731">
    <property type="entry name" value="fil_hemag_20aa"/>
    <property type="match status" value="46"/>
</dbReference>
<proteinExistence type="inferred from homology"/>
<organism evidence="8 9">
    <name type="scientific">Xenorhabdus innexi</name>
    <dbReference type="NCBI Taxonomy" id="290109"/>
    <lineage>
        <taxon>Bacteria</taxon>
        <taxon>Pseudomonadati</taxon>
        <taxon>Pseudomonadota</taxon>
        <taxon>Gammaproteobacteria</taxon>
        <taxon>Enterobacterales</taxon>
        <taxon>Morganellaceae</taxon>
        <taxon>Xenorhabdus</taxon>
    </lineage>
</organism>
<evidence type="ECO:0000256" key="1">
    <source>
        <dbReference type="ARBA" id="ARBA00004219"/>
    </source>
</evidence>
<dbReference type="InterPro" id="IPR006914">
    <property type="entry name" value="VENN_dom"/>
</dbReference>
<keyword evidence="2" id="KW-0800">Toxin</keyword>
<sequence>MEISSQALNTTEGKLLSAADLTVDTKGQKLTNQQGVIASNTKTILATGDLNNTEGQIAGNEGLIITSQMLDNTKGKLLSAADLTVNTQGATLTNQQGTITSNAKITLTTGDLNNTKGEITGDTGLEISSQSLDNTAGKLLSAADLTIDTQGKQLTNALQGMIAADAKTTLATGVINNTEGQIAGNKGLMVTSQALDNTKGKLQSAADLTVNTQGEALTNQQGTIASNAKITLTTGELNNTKGEITADAGLEISSQALNTTEGKLLSAADLSIDTHQQTLTNQQGVIASNSKTILKIGDINNAEGQISGNKELDISSQSLDNTAGKLLSAADLTIDTHEQQLINAKQGVIAADAKTTLATGIIDNTEGQIAGNEGLVITSQMLDNTKGKLQSAADLTVNTQGEMLTNQQGTIESNSKTTLTTGDINNISGHISGTEGVEISSQELDSTDGKVLSAAGLSIDTHQQTLTNQQGVIASNSKTTLKTGDINNTEGQIAGNQGLMITSQMLDNTAGKLQSVADLTVNTQGQTFTNQRGVVSADAKTTLATGVINNTKGQIAGNKGLEITSQALDNTEGKLLSVADLTVNTQDNVLINQQGFIASNAKTTLTAGDINNIQGQITGDKGLEITSQALDNTTGKLLSTADLSLDMQDKALVNQKGVIASNSKTTLKTGDINNIQGQISGNEGLIISSQSLDNTAGKLLSAADLTIDTQGKQLTNALQGMIAADAKTTLATGIINNTEGQIAGNKGLMVTSQRLDNTKGKLLSAADLTVNTQGAVLTNQQGAIASNAKITLTTGELNNTQGEITADAGLAISSQALNTREGKLLSAGDLTVDTHKQTLTNQQGMIAANSKTILKTGDINNISGHISGNAGVDITSQALDSTGGKVLSAADVSIDTQGHQLTNAQKGMIASDTQTTLTTGNINNTEGQIAGNTGLTVTSLKLDNTKGKLQSAADLTVNTQDQELLNQQGVIASNGRTMLTAGDINNMKGEISGDTGLAVSSQALNTREGKLLSAGDLTVDTHKQTLTNQHGVIAVNGKTTLTTGDINNTKGQIEGNAGLEIAGQMLDNTEGKLLSVAKLTVNTQGETLTNKQGVIASNAKTLLTAGEINNTQGEIIGDTGLAISSQALNTSEGKLLSAGDLTVETHKQKLTNQHGVIASNSKTTLTTGDIDNTKGQIIGDKGLEISSQALDSTEGKLLSVSELNINTNEQKLTNQQGVIVSNTKATLKTGDIDNTKGQIAGNEELTIISQALDNSEGQLLSAVDISVDTQGKKFTNRQGKLAAEGAATLHTGDLDNQQGIIIANTQAKLEVGNLDNIKGQIAGNDGINLQSKALNNTDGKLQSAADLMVDTQGQLLTNKRGALVSDGQTTLYTGAIDNEQGQIQGGTGLVVDTGNQSFSNQQGALLSLDTTDIKTRSLDNHQGQLQSVGDMSLTVPEQINNGDGLIRSGKTLSIDTDVLSNIATLSKEDKGIEANSLFLTAGELSNKEGVVRTTSEQVLHVRNSVDNSQGFISSKNQLAVTDDNKNSLRIDNSDGIVITGNQGQIQAKSLSGDGQVLSQGDMSINLKKTFTNEKIVAADGNLDFGSAGEVINKNKILAGNSLKIKAPQINNTATAEISAVNTHIKTENLINRGLIDGERTHIETSAMTNQGSGRIYGDHVAIKAETLKNQKEQEKSAVIAARDRLDIGVDDVLLNQDHALLYSSGDMKIGSRLDENYYAVGQAGRINNYSANIEAGDNLFIKAALLENKDIHLKLTDKPVEVGREHRYQFKGNGASITYNATDEGVSYDIGGREHKLWTPGGFYKDFAEIKYDRVTSETQVVNKDPATIMSGKNLTLIGYQYTNENSRILAGGDLQAAVTKLDNLEATGQRVITDMGDSWRHSKPGKRRAGRKKKSSGVKRTTYAPAPEVTTLPLNLMEYQANTHSTGIGSSPDSRQSLTLTGNPMETGHIDIQGENLSVDTSNSSIAIKTTDATNGLESVKVTNATNTLEPIKVANVENGLESIKVANATNELEPVKITDTANALGKVKVADATNALESTKVTNSANTFERVKVTDVALESIKVADAANALESTKVTNATNTFERVKVTDVALESVKVADATNSFESAKVTDATNALEQIKVVDAANRLDSVKVESAANTLESIKLNDATNALESVKIADATNRLDPVKVVDATNKLDPVKVADVTNALEPVKVISSPNQLDLIKPIDAPNLAEFDNPNKIQTVPVQKDAFPDQKSEIRHIQVDTHLPSNSLFTINLGDASKPLIETDRRFTDKKTWLSTDYMQKEWGNNQSNMHKRLGDGFYEQRIIRDQIVQLTGHRYLGNYRNDEEQFKALMNSGVAFGKQYNLTPGISLTSSQMALLTTDIVWLENRQVTLPDGSVQTVVAPQVYARVKQDELTGGGALLTGQRVLANTLQDITNSGQISGREITQLTAENVQNRGEIRGNRVAVQARADINNLGGKIQGNDSVTLLAGNNLTSSTTMGSQGTDQWIDRSAGIYVTNAQGELTLHANNNLTLTASEIVNKGKQGVTTLSAGNDLRINTVTTETTRNHDWDSKNYLHQYEKTDVGSTLHSEGSMQLLAGNDLKVKAADVVAGDDLHVQAGRNVVLESGEAQHSLIEHHYRKDKSLLSSESTENHDEVHQRNALSTTLSGNKVTVKAGQDLHVKGSNIAGTEDVALAAGRDIQVTTATESFTEQHIKQEKKSGLMGTDGAGFKIGKTSQKSTIEDDGASEKASVIGSSQGNLTVNAGREVKVRASELIAGQDLTISGSSVQIEAGRNKLTHDDALEQKSKGLTLSYGSSGGSLAVATQAASQQIKQGDNSRVSALYDVKSALSVIQAAHDKAEENLLEGKDPVLPSLTFQTTVGKQKSSSSTHKESDVAIGSTLTAGNNLSITAIGQGEGPLAGNLTIDGSQLKAGGNIILQAEKDISLSGAANTYKTDKEKSSSGKQLGASVNLGLSGLTMANADYQANRSKAFEKDNGTTWAETSVESGKTIILSSGRDTTLAGTHVNGETVKIETGRDFLLTHQQNSDSHEAKQTETSLSASKSSKSKEKTYNKELQQTVQSSTLSGDQIEVQAGRDIGVQGSNIAGTHDVTLTAKRDVTITTAGESQSSVHLNEEKKTGRIKSKGVSAMVGQSKDKATADGDVNSEKGSVIGSTEGNLSVTAGRDLSVHGSELIAGKDMALKGQEVSITASENQLNQAQSAEHKKTGVKVSLAGTVGSAINTAVETAQDFNEEKEQDSRLAALKGTKVALSGVQAVQAARLASEQGNDSSQDSAFGVKVSLETQSSKSTQKLQQNFAQGSNLTTGENLSITATGTGEKGSDGDITVQGGKLQAGKDINLSANRDINLVSAENNQLQDSKNKTSGGSIGVGFVAGGSTGIQISASANKGRGFEKGTGTNYIETTVNAGNAVNLHSDRDANLTGAQITGETVKADVGRNLSMQSQQDSDRYDAKQVNASASGSFTYGTMSGSGSVNVSREKMHSNYDSVQEQTGIFAGKGGFDVKVGEHTQLDGAVIGSTATADKNRLETGTLGFSDIENKADYKVEHQSAGFSASGNFASNAQKNPLGTPNSNPAGSGSNGTLKNAAIGMPVGGSREGHANSTTHAAVSEGTLIIRDTENQQQDIADLSRDVEHANQTLSPIFNKEKEQKRIQQSRLIGEISNQAIDIARTEGNIRSLQAAKAELAKNERYEPSEDAPEEERIAYYKALRETQAYKDEQKKWGTGSELNKAMMAATAAIQGLAGGDLTAAIAGGAAPYLAEVIKDKTTDPKTKEVNKAANAMAHAVLGAVLAKANGGDTLAGGAGAATGELMAPIIAEQLYGAKTPEELDRLDEEQRQTISALSTLAGGLSAGLASDSTAGGITGAQTAKNAVENNYLKAKQITSWLDKFNSTSTEEEKTRLIEVATKADIDQQNKAIETRVTKEYLVQQQEELIKLAQSPDCSADCISMAEYSLKQLSPIIDKYEILQKGNNVPRAVVATTAIAAPWASKTIAPLVGGAGRTTAYLLGDGTGKMMLTTGTIGASANAGVQYWFTGEMNPVDVGFAFVTGAVTAYTGLWGTVGWNAGMGGAASAVKGDDPFAIGTNAITAGSGAALGYGAGKVLSYGTNQYGLWRTGGWDPKYNPKLQGGAVKGLYGLSKDMKPSIVPGITGNIGSAFTTEITNTQLQQGIKYVKEKEKKKENESKN</sequence>
<dbReference type="InterPro" id="IPR025157">
    <property type="entry name" value="Hemagglutinin_rpt"/>
</dbReference>
<reference evidence="8 9" key="1">
    <citation type="journal article" date="2017" name="Nat. Microbiol.">
        <title>Natural product diversity associated with the nematode symbionts Photorhabdus and Xenorhabdus.</title>
        <authorList>
            <person name="Tobias N.J."/>
            <person name="Wolff H."/>
            <person name="Djahanschiri B."/>
            <person name="Grundmann F."/>
            <person name="Kronenwerth M."/>
            <person name="Shi Y.M."/>
            <person name="Simonyi S."/>
            <person name="Grun P."/>
            <person name="Shapiro-Ilan D."/>
            <person name="Pidot S.J."/>
            <person name="Stinear T.P."/>
            <person name="Ebersberger I."/>
            <person name="Bode H.B."/>
        </authorList>
    </citation>
    <scope>NUCLEOTIDE SEQUENCE [LARGE SCALE GENOMIC DNA]</scope>
    <source>
        <strain evidence="8 9">DSM 16336</strain>
    </source>
</reference>
<evidence type="ECO:0000313" key="8">
    <source>
        <dbReference type="EMBL" id="PHM30100.1"/>
    </source>
</evidence>
<keyword evidence="3" id="KW-1266">Target cell cytoplasm</keyword>
<evidence type="ECO:0000256" key="4">
    <source>
        <dbReference type="ARBA" id="ARBA00023026"/>
    </source>
</evidence>
<evidence type="ECO:0000259" key="7">
    <source>
        <dbReference type="Pfam" id="PF04829"/>
    </source>
</evidence>
<feature type="region of interest" description="Disordered" evidence="6">
    <location>
        <begin position="3031"/>
        <end position="3074"/>
    </location>
</feature>
<dbReference type="Pfam" id="PF13332">
    <property type="entry name" value="Fil_haemagg_2"/>
    <property type="match status" value="5"/>
</dbReference>
<feature type="compositionally biased region" description="Basic residues" evidence="6">
    <location>
        <begin position="1882"/>
        <end position="1898"/>
    </location>
</feature>
<feature type="region of interest" description="Disordered" evidence="6">
    <location>
        <begin position="3129"/>
        <end position="3163"/>
    </location>
</feature>
<feature type="compositionally biased region" description="Low complexity" evidence="6">
    <location>
        <begin position="3041"/>
        <end position="3050"/>
    </location>
</feature>
<feature type="compositionally biased region" description="Polar residues" evidence="6">
    <location>
        <begin position="3062"/>
        <end position="3073"/>
    </location>
</feature>
<name>A0A2G0N5V0_9GAMM</name>
<evidence type="ECO:0000313" key="9">
    <source>
        <dbReference type="Proteomes" id="UP000224871"/>
    </source>
</evidence>
<comment type="similarity">
    <text evidence="5">In the N-terminal section; belongs to the CdiA toxin family.</text>
</comment>
<feature type="domain" description="VENN motif-containing" evidence="7">
    <location>
        <begin position="3837"/>
        <end position="3885"/>
    </location>
</feature>
<feature type="region of interest" description="Disordered" evidence="6">
    <location>
        <begin position="3560"/>
        <end position="3591"/>
    </location>
</feature>
<evidence type="ECO:0000256" key="2">
    <source>
        <dbReference type="ARBA" id="ARBA00022656"/>
    </source>
</evidence>
<evidence type="ECO:0000256" key="3">
    <source>
        <dbReference type="ARBA" id="ARBA00022913"/>
    </source>
</evidence>
<feature type="compositionally biased region" description="Polar residues" evidence="6">
    <location>
        <begin position="3569"/>
        <end position="3589"/>
    </location>
</feature>
<protein>
    <submittedName>
        <fullName evidence="8">ShlA/HecA/FhaA exofamily protein</fullName>
    </submittedName>
</protein>
<dbReference type="InterPro" id="IPR008619">
    <property type="entry name" value="Filamentous_hemagglutn_rpt"/>
</dbReference>
<dbReference type="InterPro" id="IPR010069">
    <property type="entry name" value="CdiA_FHA1_rpt"/>
</dbReference>
<dbReference type="Pfam" id="PF05594">
    <property type="entry name" value="Fil_haemagg"/>
    <property type="match status" value="20"/>
</dbReference>
<gene>
    <name evidence="8" type="ORF">Xinn_03538</name>
</gene>
<dbReference type="EMBL" id="NIBU01000070">
    <property type="protein sequence ID" value="PHM30100.1"/>
    <property type="molecule type" value="Genomic_DNA"/>
</dbReference>